<comment type="caution">
    <text evidence="1">The sequence shown here is derived from an EMBL/GenBank/DDBJ whole genome shotgun (WGS) entry which is preliminary data.</text>
</comment>
<organism evidence="1 2">
    <name type="scientific">Artomyces pyxidatus</name>
    <dbReference type="NCBI Taxonomy" id="48021"/>
    <lineage>
        <taxon>Eukaryota</taxon>
        <taxon>Fungi</taxon>
        <taxon>Dikarya</taxon>
        <taxon>Basidiomycota</taxon>
        <taxon>Agaricomycotina</taxon>
        <taxon>Agaricomycetes</taxon>
        <taxon>Russulales</taxon>
        <taxon>Auriscalpiaceae</taxon>
        <taxon>Artomyces</taxon>
    </lineage>
</organism>
<keyword evidence="2" id="KW-1185">Reference proteome</keyword>
<reference evidence="1" key="1">
    <citation type="submission" date="2021-03" db="EMBL/GenBank/DDBJ databases">
        <authorList>
            <consortium name="DOE Joint Genome Institute"/>
            <person name="Ahrendt S."/>
            <person name="Looney B.P."/>
            <person name="Miyauchi S."/>
            <person name="Morin E."/>
            <person name="Drula E."/>
            <person name="Courty P.E."/>
            <person name="Chicoki N."/>
            <person name="Fauchery L."/>
            <person name="Kohler A."/>
            <person name="Kuo A."/>
            <person name="Labutti K."/>
            <person name="Pangilinan J."/>
            <person name="Lipzen A."/>
            <person name="Riley R."/>
            <person name="Andreopoulos W."/>
            <person name="He G."/>
            <person name="Johnson J."/>
            <person name="Barry K.W."/>
            <person name="Grigoriev I.V."/>
            <person name="Nagy L."/>
            <person name="Hibbett D."/>
            <person name="Henrissat B."/>
            <person name="Matheny P.B."/>
            <person name="Labbe J."/>
            <person name="Martin F."/>
        </authorList>
    </citation>
    <scope>NUCLEOTIDE SEQUENCE</scope>
    <source>
        <strain evidence="1">HHB10654</strain>
    </source>
</reference>
<gene>
    <name evidence="1" type="ORF">BV25DRAFT_1913082</name>
</gene>
<name>A0ACB8TD55_9AGAM</name>
<evidence type="ECO:0000313" key="2">
    <source>
        <dbReference type="Proteomes" id="UP000814140"/>
    </source>
</evidence>
<sequence>MSASAGQRKRTRASSKKEEVEEVVPEPEPLNHDETLWYPDGNIVLTAGETAFKVHRSILTKESKELEDILSAGSERLEEGCPVYAFEDDSDKDLGYMLEFLYGLNRNYSQVKRLPFDIVSALCRLGAKYKMQRVRDEAVSRLRACYPDTLAGYNKMPFKGEKERPIEWTDGQDYAVVKLALQEDDELRSVLPLALYECCRDPPKFIVENMDELSDEHNVWMAIWRRLFIGRVKLAESRAEDTFCFIGADVSEKCATSKSCAAALKGMVESIYKTPGVINNNPNSLELVYDLIDDKTRRKACRDCLLFWKALHLDGRAKAWGKLVDIFQLPIPEDETASSDDTESSDSEGGEAPEGAAA</sequence>
<dbReference type="EMBL" id="MU277193">
    <property type="protein sequence ID" value="KAI0066329.1"/>
    <property type="molecule type" value="Genomic_DNA"/>
</dbReference>
<protein>
    <submittedName>
        <fullName evidence="1">Uncharacterized protein</fullName>
    </submittedName>
</protein>
<dbReference type="Proteomes" id="UP000814140">
    <property type="component" value="Unassembled WGS sequence"/>
</dbReference>
<proteinExistence type="predicted"/>
<evidence type="ECO:0000313" key="1">
    <source>
        <dbReference type="EMBL" id="KAI0066329.1"/>
    </source>
</evidence>
<reference evidence="1" key="2">
    <citation type="journal article" date="2022" name="New Phytol.">
        <title>Evolutionary transition to the ectomycorrhizal habit in the genomes of a hyperdiverse lineage of mushroom-forming fungi.</title>
        <authorList>
            <person name="Looney B."/>
            <person name="Miyauchi S."/>
            <person name="Morin E."/>
            <person name="Drula E."/>
            <person name="Courty P.E."/>
            <person name="Kohler A."/>
            <person name="Kuo A."/>
            <person name="LaButti K."/>
            <person name="Pangilinan J."/>
            <person name="Lipzen A."/>
            <person name="Riley R."/>
            <person name="Andreopoulos W."/>
            <person name="He G."/>
            <person name="Johnson J."/>
            <person name="Nolan M."/>
            <person name="Tritt A."/>
            <person name="Barry K.W."/>
            <person name="Grigoriev I.V."/>
            <person name="Nagy L.G."/>
            <person name="Hibbett D."/>
            <person name="Henrissat B."/>
            <person name="Matheny P.B."/>
            <person name="Labbe J."/>
            <person name="Martin F.M."/>
        </authorList>
    </citation>
    <scope>NUCLEOTIDE SEQUENCE</scope>
    <source>
        <strain evidence="1">HHB10654</strain>
    </source>
</reference>
<accession>A0ACB8TD55</accession>